<dbReference type="EMBL" id="JARKHS020027593">
    <property type="protein sequence ID" value="KAK8765226.1"/>
    <property type="molecule type" value="Genomic_DNA"/>
</dbReference>
<sequence>MVAPLSVFRDSLHKYLSTGLQADGWKRSDFDGLGIVHTIPPSDVHKSILEDDTPPWTGNLKADIVPPNWKFLHTIAPTWDDPLSWRTYMHHNLFWFGAAAALYGSRSRRRGGVRRAWAGVAGGVQRARAGVAGGVAGCVIQAPGPSARGGDAGVVGVGAPPGWVATALETPLAVADGSVLCGLPGTGSGTAGSPRCGVVKRELTGAVAGVALFQPKCP</sequence>
<reference evidence="1 2" key="1">
    <citation type="journal article" date="2023" name="Arcadia Sci">
        <title>De novo assembly of a long-read Amblyomma americanum tick genome.</title>
        <authorList>
            <person name="Chou S."/>
            <person name="Poskanzer K.E."/>
            <person name="Rollins M."/>
            <person name="Thuy-Boun P.S."/>
        </authorList>
    </citation>
    <scope>NUCLEOTIDE SEQUENCE [LARGE SCALE GENOMIC DNA]</scope>
    <source>
        <strain evidence="1">F_SG_1</strain>
        <tissue evidence="1">Salivary glands</tissue>
    </source>
</reference>
<dbReference type="AlphaFoldDB" id="A0AAQ4DRY6"/>
<name>A0AAQ4DRY6_AMBAM</name>
<protein>
    <submittedName>
        <fullName evidence="1">Uncharacterized protein</fullName>
    </submittedName>
</protein>
<accession>A0AAQ4DRY6</accession>
<dbReference type="Proteomes" id="UP001321473">
    <property type="component" value="Unassembled WGS sequence"/>
</dbReference>
<organism evidence="1 2">
    <name type="scientific">Amblyomma americanum</name>
    <name type="common">Lone star tick</name>
    <dbReference type="NCBI Taxonomy" id="6943"/>
    <lineage>
        <taxon>Eukaryota</taxon>
        <taxon>Metazoa</taxon>
        <taxon>Ecdysozoa</taxon>
        <taxon>Arthropoda</taxon>
        <taxon>Chelicerata</taxon>
        <taxon>Arachnida</taxon>
        <taxon>Acari</taxon>
        <taxon>Parasitiformes</taxon>
        <taxon>Ixodida</taxon>
        <taxon>Ixodoidea</taxon>
        <taxon>Ixodidae</taxon>
        <taxon>Amblyomminae</taxon>
        <taxon>Amblyomma</taxon>
    </lineage>
</organism>
<proteinExistence type="predicted"/>
<evidence type="ECO:0000313" key="2">
    <source>
        <dbReference type="Proteomes" id="UP001321473"/>
    </source>
</evidence>
<gene>
    <name evidence="1" type="ORF">V5799_032164</name>
</gene>
<comment type="caution">
    <text evidence="1">The sequence shown here is derived from an EMBL/GenBank/DDBJ whole genome shotgun (WGS) entry which is preliminary data.</text>
</comment>
<keyword evidence="2" id="KW-1185">Reference proteome</keyword>
<evidence type="ECO:0000313" key="1">
    <source>
        <dbReference type="EMBL" id="KAK8765226.1"/>
    </source>
</evidence>